<sequence>MIPVSASLALLLPAIEPPVDPDRGEAQRWATEELSRQQYASAKPSWIGEVWNQFVDWLRSLNGDSMGGANIGVPLIGVLAVVLIVVAVMVVRPRLNARKKASAKVFDGEPTVDADTFRARASAAASREDWQTAVVEQFRAVVRSAEDRAVIDVQAGRTADEAAAQLGRAFGDASSRLEEAARIFDGVKYGKATATASDHAAVLSLDTGLSAMKPDFAGQSANGLAVPR</sequence>
<name>A0AAW8DHE1_9MICC</name>
<comment type="caution">
    <text evidence="3">The sequence shown here is derived from an EMBL/GenBank/DDBJ whole genome shotgun (WGS) entry which is preliminary data.</text>
</comment>
<feature type="transmembrane region" description="Helical" evidence="1">
    <location>
        <begin position="71"/>
        <end position="91"/>
    </location>
</feature>
<protein>
    <recommendedName>
        <fullName evidence="2">Protein-glutamine gamma-glutamyltransferase-like C-terminal domain-containing protein</fullName>
    </recommendedName>
</protein>
<keyword evidence="1" id="KW-1133">Transmembrane helix</keyword>
<evidence type="ECO:0000313" key="3">
    <source>
        <dbReference type="EMBL" id="MDP9905117.1"/>
    </source>
</evidence>
<feature type="domain" description="Protein-glutamine gamma-glutamyltransferase-like C-terminal" evidence="2">
    <location>
        <begin position="138"/>
        <end position="205"/>
    </location>
</feature>
<evidence type="ECO:0000313" key="6">
    <source>
        <dbReference type="Proteomes" id="UP001242995"/>
    </source>
</evidence>
<evidence type="ECO:0000313" key="4">
    <source>
        <dbReference type="EMBL" id="MDQ0181313.1"/>
    </source>
</evidence>
<keyword evidence="1" id="KW-0472">Membrane</keyword>
<dbReference type="RefSeq" id="WP_284991554.1">
    <property type="nucleotide sequence ID" value="NZ_JAUSRG010000004.1"/>
</dbReference>
<evidence type="ECO:0000313" key="5">
    <source>
        <dbReference type="Proteomes" id="UP001230951"/>
    </source>
</evidence>
<proteinExistence type="predicted"/>
<dbReference type="Proteomes" id="UP001230951">
    <property type="component" value="Unassembled WGS sequence"/>
</dbReference>
<keyword evidence="5" id="KW-1185">Reference proteome</keyword>
<dbReference type="EMBL" id="JAUSTF010000005">
    <property type="protein sequence ID" value="MDQ0181313.1"/>
    <property type="molecule type" value="Genomic_DNA"/>
</dbReference>
<reference evidence="3 5" key="1">
    <citation type="submission" date="2023-07" db="EMBL/GenBank/DDBJ databases">
        <title>Sorghum-associated microbial communities from plants grown in Nebraska, USA.</title>
        <authorList>
            <person name="Schachtman D."/>
        </authorList>
    </citation>
    <scope>NUCLEOTIDE SEQUENCE</scope>
    <source>
        <strain evidence="3">DS1006</strain>
        <strain evidence="4 5">DS1016</strain>
    </source>
</reference>
<dbReference type="AlphaFoldDB" id="A0AAW8DHE1"/>
<accession>A0AAW8DHE1</accession>
<evidence type="ECO:0000259" key="2">
    <source>
        <dbReference type="Pfam" id="PF13559"/>
    </source>
</evidence>
<organism evidence="3 6">
    <name type="scientific">Arthrobacter bambusae</name>
    <dbReference type="NCBI Taxonomy" id="1338426"/>
    <lineage>
        <taxon>Bacteria</taxon>
        <taxon>Bacillati</taxon>
        <taxon>Actinomycetota</taxon>
        <taxon>Actinomycetes</taxon>
        <taxon>Micrococcales</taxon>
        <taxon>Micrococcaceae</taxon>
        <taxon>Arthrobacter</taxon>
    </lineage>
</organism>
<gene>
    <name evidence="3" type="ORF">J2S90_002076</name>
    <name evidence="4" type="ORF">J2S93_002744</name>
</gene>
<dbReference type="EMBL" id="JAUSRG010000004">
    <property type="protein sequence ID" value="MDP9905117.1"/>
    <property type="molecule type" value="Genomic_DNA"/>
</dbReference>
<dbReference type="Pfam" id="PF13559">
    <property type="entry name" value="DUF4129"/>
    <property type="match status" value="1"/>
</dbReference>
<dbReference type="Proteomes" id="UP001242995">
    <property type="component" value="Unassembled WGS sequence"/>
</dbReference>
<keyword evidence="1" id="KW-0812">Transmembrane</keyword>
<evidence type="ECO:0000256" key="1">
    <source>
        <dbReference type="SAM" id="Phobius"/>
    </source>
</evidence>
<dbReference type="InterPro" id="IPR025403">
    <property type="entry name" value="TgpA-like_C"/>
</dbReference>